<proteinExistence type="predicted"/>
<reference evidence="1" key="1">
    <citation type="submission" date="2021-01" db="EMBL/GenBank/DDBJ databases">
        <authorList>
            <person name="Kaushik A."/>
        </authorList>
    </citation>
    <scope>NUCLEOTIDE SEQUENCE</scope>
    <source>
        <strain evidence="1">AG1-1C</strain>
    </source>
</reference>
<organism evidence="1 2">
    <name type="scientific">Rhizoctonia solani</name>
    <dbReference type="NCBI Taxonomy" id="456999"/>
    <lineage>
        <taxon>Eukaryota</taxon>
        <taxon>Fungi</taxon>
        <taxon>Dikarya</taxon>
        <taxon>Basidiomycota</taxon>
        <taxon>Agaricomycotina</taxon>
        <taxon>Agaricomycetes</taxon>
        <taxon>Cantharellales</taxon>
        <taxon>Ceratobasidiaceae</taxon>
        <taxon>Rhizoctonia</taxon>
    </lineage>
</organism>
<gene>
    <name evidence="1" type="ORF">RDB_LOCUS22700</name>
</gene>
<dbReference type="Proteomes" id="UP000663846">
    <property type="component" value="Unassembled WGS sequence"/>
</dbReference>
<dbReference type="EMBL" id="CAJMWS010000111">
    <property type="protein sequence ID" value="CAE6365914.1"/>
    <property type="molecule type" value="Genomic_DNA"/>
</dbReference>
<sequence length="109" mass="12499">MLTEEEIMERYRDLMFDFTFPETVDFRDLPSCQLAATHRSTLVAEHGWRLRELAEMLKQIATTPGSVANLAKCISKIETSLGEVSCWVEEQRVQQLMQGAEEDIANPEH</sequence>
<evidence type="ECO:0000313" key="2">
    <source>
        <dbReference type="Proteomes" id="UP000663846"/>
    </source>
</evidence>
<evidence type="ECO:0000313" key="1">
    <source>
        <dbReference type="EMBL" id="CAE6365914.1"/>
    </source>
</evidence>
<protein>
    <submittedName>
        <fullName evidence="1">Uncharacterized protein</fullName>
    </submittedName>
</protein>
<dbReference type="OrthoDB" id="3144813at2759"/>
<comment type="caution">
    <text evidence="1">The sequence shown here is derived from an EMBL/GenBank/DDBJ whole genome shotgun (WGS) entry which is preliminary data.</text>
</comment>
<name>A0A8H2ZXN2_9AGAM</name>
<dbReference type="AlphaFoldDB" id="A0A8H2ZXN2"/>
<accession>A0A8H2ZXN2</accession>